<protein>
    <submittedName>
        <fullName evidence="2">Uncharacterized protein</fullName>
    </submittedName>
</protein>
<evidence type="ECO:0000256" key="1">
    <source>
        <dbReference type="SAM" id="MobiDB-lite"/>
    </source>
</evidence>
<dbReference type="Proteomes" id="UP001229421">
    <property type="component" value="Unassembled WGS sequence"/>
</dbReference>
<reference evidence="2" key="1">
    <citation type="journal article" date="2023" name="bioRxiv">
        <title>Improved chromosome-level genome assembly for marigold (Tagetes erecta).</title>
        <authorList>
            <person name="Jiang F."/>
            <person name="Yuan L."/>
            <person name="Wang S."/>
            <person name="Wang H."/>
            <person name="Xu D."/>
            <person name="Wang A."/>
            <person name="Fan W."/>
        </authorList>
    </citation>
    <scope>NUCLEOTIDE SEQUENCE</scope>
    <source>
        <strain evidence="2">WSJ</strain>
        <tissue evidence="2">Leaf</tissue>
    </source>
</reference>
<dbReference type="EMBL" id="JAUHHV010000001">
    <property type="protein sequence ID" value="KAK1438828.1"/>
    <property type="molecule type" value="Genomic_DNA"/>
</dbReference>
<organism evidence="2 3">
    <name type="scientific">Tagetes erecta</name>
    <name type="common">African marigold</name>
    <dbReference type="NCBI Taxonomy" id="13708"/>
    <lineage>
        <taxon>Eukaryota</taxon>
        <taxon>Viridiplantae</taxon>
        <taxon>Streptophyta</taxon>
        <taxon>Embryophyta</taxon>
        <taxon>Tracheophyta</taxon>
        <taxon>Spermatophyta</taxon>
        <taxon>Magnoliopsida</taxon>
        <taxon>eudicotyledons</taxon>
        <taxon>Gunneridae</taxon>
        <taxon>Pentapetalae</taxon>
        <taxon>asterids</taxon>
        <taxon>campanulids</taxon>
        <taxon>Asterales</taxon>
        <taxon>Asteraceae</taxon>
        <taxon>Asteroideae</taxon>
        <taxon>Heliantheae alliance</taxon>
        <taxon>Tageteae</taxon>
        <taxon>Tagetes</taxon>
    </lineage>
</organism>
<name>A0AAD8P9X6_TARER</name>
<proteinExistence type="predicted"/>
<comment type="caution">
    <text evidence="2">The sequence shown here is derived from an EMBL/GenBank/DDBJ whole genome shotgun (WGS) entry which is preliminary data.</text>
</comment>
<feature type="region of interest" description="Disordered" evidence="1">
    <location>
        <begin position="1"/>
        <end position="37"/>
    </location>
</feature>
<sequence length="109" mass="12592">MEPDQVSNESDDASDESECSSEMPSEEEPSVRNNKRKLVGEDEFKQILDTMSEGLRQLNEIQSARLELEKQSLKTSQMKLLFTNISHLTGRHREIAEKVHKEIREKYGL</sequence>
<dbReference type="AlphaFoldDB" id="A0AAD8P9X6"/>
<evidence type="ECO:0000313" key="3">
    <source>
        <dbReference type="Proteomes" id="UP001229421"/>
    </source>
</evidence>
<keyword evidence="3" id="KW-1185">Reference proteome</keyword>
<feature type="compositionally biased region" description="Acidic residues" evidence="1">
    <location>
        <begin position="1"/>
        <end position="28"/>
    </location>
</feature>
<evidence type="ECO:0000313" key="2">
    <source>
        <dbReference type="EMBL" id="KAK1438828.1"/>
    </source>
</evidence>
<gene>
    <name evidence="2" type="ORF">QVD17_04639</name>
</gene>
<accession>A0AAD8P9X6</accession>